<comment type="function">
    <text evidence="13">Interacts with outer membrane receptor proteins that carry out high-affinity binding and energy dependent uptake into the periplasmic space of specific substrates. It could act to transduce energy from the cytoplasmic membrane to specific energy-requiring processes in the outer membrane, resulting in the release into the periplasm of ligands bound by these outer membrane proteins.</text>
</comment>
<keyword evidence="10" id="KW-1133">Transmembrane helix</keyword>
<proteinExistence type="inferred from homology"/>
<dbReference type="InterPro" id="IPR003538">
    <property type="entry name" value="TonB"/>
</dbReference>
<comment type="caution">
    <text evidence="16">The sequence shown here is derived from an EMBL/GenBank/DDBJ whole genome shotgun (WGS) entry which is preliminary data.</text>
</comment>
<comment type="similarity">
    <text evidence="2 13">Belongs to the TonB family.</text>
</comment>
<keyword evidence="7" id="KW-0812">Transmembrane</keyword>
<evidence type="ECO:0000256" key="9">
    <source>
        <dbReference type="ARBA" id="ARBA00022927"/>
    </source>
</evidence>
<evidence type="ECO:0000256" key="4">
    <source>
        <dbReference type="ARBA" id="ARBA00022448"/>
    </source>
</evidence>
<feature type="region of interest" description="Disordered" evidence="14">
    <location>
        <begin position="115"/>
        <end position="140"/>
    </location>
</feature>
<keyword evidence="6 13" id="KW-0997">Cell inner membrane</keyword>
<dbReference type="SUPFAM" id="SSF74653">
    <property type="entry name" value="TolA/TonB C-terminal domain"/>
    <property type="match status" value="1"/>
</dbReference>
<dbReference type="PROSITE" id="PS52015">
    <property type="entry name" value="TONB_CTD"/>
    <property type="match status" value="1"/>
</dbReference>
<dbReference type="Pfam" id="PF03544">
    <property type="entry name" value="TonB_C"/>
    <property type="match status" value="1"/>
</dbReference>
<dbReference type="PRINTS" id="PR01374">
    <property type="entry name" value="TONBPROTEIN"/>
</dbReference>
<keyword evidence="11" id="KW-0472">Membrane</keyword>
<name>A0ABT7SPA3_9GAMM</name>
<dbReference type="InterPro" id="IPR051045">
    <property type="entry name" value="TonB-dependent_transducer"/>
</dbReference>
<comment type="subunit">
    <text evidence="12">Homodimer. Forms a complex with the accessory proteins ExbB and ExbD.</text>
</comment>
<sequence>MARWLISFAIALLAVLASFAIILWMISPPQASVENKLVQVGHFIPMSKNTSDAQSRSRLQAPEPPPDVEPPKPQTPQTTQNQAVPTLKLDLAAPKLTSSISIRAHAMPSLDAIEPSTAQTAAPSAPAAPGKDSEVTPLNDVLPEYPDVARRRGIEGYVKLTFTISAHGRVENIEVLEAQPANVFDRSARRAAARWRFTPRMENGIAVPRHVEKIIEFKLEPAR</sequence>
<feature type="region of interest" description="Disordered" evidence="14">
    <location>
        <begin position="48"/>
        <end position="86"/>
    </location>
</feature>
<keyword evidence="13" id="KW-0735">Signal-anchor</keyword>
<keyword evidence="4 13" id="KW-0813">Transport</keyword>
<evidence type="ECO:0000256" key="11">
    <source>
        <dbReference type="ARBA" id="ARBA00023136"/>
    </source>
</evidence>
<evidence type="ECO:0000256" key="7">
    <source>
        <dbReference type="ARBA" id="ARBA00022692"/>
    </source>
</evidence>
<feature type="compositionally biased region" description="Polar residues" evidence="14">
    <location>
        <begin position="48"/>
        <end position="58"/>
    </location>
</feature>
<evidence type="ECO:0000256" key="6">
    <source>
        <dbReference type="ARBA" id="ARBA00022519"/>
    </source>
</evidence>
<evidence type="ECO:0000256" key="8">
    <source>
        <dbReference type="ARBA" id="ARBA00022737"/>
    </source>
</evidence>
<accession>A0ABT7SPA3</accession>
<evidence type="ECO:0000313" key="17">
    <source>
        <dbReference type="Proteomes" id="UP001241056"/>
    </source>
</evidence>
<reference evidence="16 17" key="1">
    <citation type="submission" date="2023-06" db="EMBL/GenBank/DDBJ databases">
        <title>Thiopseudomonas sp. CY1220 draft genome sequence.</title>
        <authorList>
            <person name="Zhao G."/>
            <person name="An M."/>
        </authorList>
    </citation>
    <scope>NUCLEOTIDE SEQUENCE [LARGE SCALE GENOMIC DNA]</scope>
    <source>
        <strain evidence="16 17">CY1220</strain>
    </source>
</reference>
<feature type="compositionally biased region" description="Low complexity" evidence="14">
    <location>
        <begin position="75"/>
        <end position="86"/>
    </location>
</feature>
<protein>
    <recommendedName>
        <fullName evidence="3 13">Protein TonB</fullName>
    </recommendedName>
</protein>
<feature type="compositionally biased region" description="Pro residues" evidence="14">
    <location>
        <begin position="62"/>
        <end position="74"/>
    </location>
</feature>
<evidence type="ECO:0000256" key="12">
    <source>
        <dbReference type="ARBA" id="ARBA00025849"/>
    </source>
</evidence>
<dbReference type="InterPro" id="IPR006260">
    <property type="entry name" value="TonB/TolA_C"/>
</dbReference>
<evidence type="ECO:0000313" key="16">
    <source>
        <dbReference type="EMBL" id="MDM7858023.1"/>
    </source>
</evidence>
<keyword evidence="17" id="KW-1185">Reference proteome</keyword>
<evidence type="ECO:0000256" key="2">
    <source>
        <dbReference type="ARBA" id="ARBA00006555"/>
    </source>
</evidence>
<evidence type="ECO:0000256" key="1">
    <source>
        <dbReference type="ARBA" id="ARBA00004383"/>
    </source>
</evidence>
<dbReference type="PANTHER" id="PTHR33446:SF8">
    <property type="entry name" value="PROTEIN TONB"/>
    <property type="match status" value="1"/>
</dbReference>
<gene>
    <name evidence="16" type="ORF">QEZ41_06995</name>
</gene>
<keyword evidence="9 13" id="KW-0653">Protein transport</keyword>
<dbReference type="NCBIfam" id="TIGR01352">
    <property type="entry name" value="tonB_Cterm"/>
    <property type="match status" value="1"/>
</dbReference>
<dbReference type="InterPro" id="IPR037682">
    <property type="entry name" value="TonB_C"/>
</dbReference>
<evidence type="ECO:0000256" key="5">
    <source>
        <dbReference type="ARBA" id="ARBA00022475"/>
    </source>
</evidence>
<comment type="subcellular location">
    <subcellularLocation>
        <location evidence="1 13">Cell inner membrane</location>
        <topology evidence="1 13">Single-pass membrane protein</topology>
        <orientation evidence="1 13">Periplasmic side</orientation>
    </subcellularLocation>
</comment>
<dbReference type="Gene3D" id="3.30.1150.10">
    <property type="match status" value="1"/>
</dbReference>
<evidence type="ECO:0000256" key="13">
    <source>
        <dbReference type="RuleBase" id="RU362123"/>
    </source>
</evidence>
<dbReference type="PANTHER" id="PTHR33446">
    <property type="entry name" value="PROTEIN TONB-RELATED"/>
    <property type="match status" value="1"/>
</dbReference>
<evidence type="ECO:0000256" key="10">
    <source>
        <dbReference type="ARBA" id="ARBA00022989"/>
    </source>
</evidence>
<evidence type="ECO:0000256" key="3">
    <source>
        <dbReference type="ARBA" id="ARBA00022362"/>
    </source>
</evidence>
<organism evidence="16 17">
    <name type="scientific">Thiopseudomonas acetoxidans</name>
    <dbReference type="NCBI Taxonomy" id="3041622"/>
    <lineage>
        <taxon>Bacteria</taxon>
        <taxon>Pseudomonadati</taxon>
        <taxon>Pseudomonadota</taxon>
        <taxon>Gammaproteobacteria</taxon>
        <taxon>Pseudomonadales</taxon>
        <taxon>Pseudomonadaceae</taxon>
        <taxon>Thiopseudomonas</taxon>
    </lineage>
</organism>
<evidence type="ECO:0000256" key="14">
    <source>
        <dbReference type="SAM" id="MobiDB-lite"/>
    </source>
</evidence>
<feature type="compositionally biased region" description="Low complexity" evidence="14">
    <location>
        <begin position="115"/>
        <end position="129"/>
    </location>
</feature>
<feature type="domain" description="TonB C-terminal" evidence="15">
    <location>
        <begin position="130"/>
        <end position="223"/>
    </location>
</feature>
<evidence type="ECO:0000259" key="15">
    <source>
        <dbReference type="PROSITE" id="PS52015"/>
    </source>
</evidence>
<dbReference type="RefSeq" id="WP_289410676.1">
    <property type="nucleotide sequence ID" value="NZ_JAUCDY010000006.1"/>
</dbReference>
<dbReference type="EMBL" id="JAUCDY010000006">
    <property type="protein sequence ID" value="MDM7858023.1"/>
    <property type="molecule type" value="Genomic_DNA"/>
</dbReference>
<dbReference type="Proteomes" id="UP001241056">
    <property type="component" value="Unassembled WGS sequence"/>
</dbReference>
<keyword evidence="8" id="KW-0677">Repeat</keyword>
<keyword evidence="5 13" id="KW-1003">Cell membrane</keyword>